<dbReference type="SUPFAM" id="SSF48452">
    <property type="entry name" value="TPR-like"/>
    <property type="match status" value="1"/>
</dbReference>
<keyword evidence="1" id="KW-0802">TPR repeat</keyword>
<gene>
    <name evidence="4" type="ORF">E0H31_01570</name>
</gene>
<evidence type="ECO:0000313" key="5">
    <source>
        <dbReference type="Proteomes" id="UP000291866"/>
    </source>
</evidence>
<dbReference type="SUPFAM" id="SSF55073">
    <property type="entry name" value="Nucleotide cyclase"/>
    <property type="match status" value="1"/>
</dbReference>
<dbReference type="PANTHER" id="PTHR43081">
    <property type="entry name" value="ADENYLATE CYCLASE, TERMINAL-DIFFERENTIATION SPECIFIC-RELATED"/>
    <property type="match status" value="1"/>
</dbReference>
<evidence type="ECO:0000256" key="2">
    <source>
        <dbReference type="SAM" id="Phobius"/>
    </source>
</evidence>
<protein>
    <submittedName>
        <fullName evidence="4">Adenylate cyclase</fullName>
    </submittedName>
</protein>
<feature type="repeat" description="TPR" evidence="1">
    <location>
        <begin position="494"/>
        <end position="527"/>
    </location>
</feature>
<dbReference type="GO" id="GO:0006171">
    <property type="term" value="P:cAMP biosynthetic process"/>
    <property type="evidence" value="ECO:0007669"/>
    <property type="project" value="TreeGrafter"/>
</dbReference>
<dbReference type="Gene3D" id="3.30.70.1230">
    <property type="entry name" value="Nucleotide cyclase"/>
    <property type="match status" value="1"/>
</dbReference>
<organism evidence="4 5">
    <name type="scientific">Rhizobium leguminosarum bv. viciae</name>
    <dbReference type="NCBI Taxonomy" id="387"/>
    <lineage>
        <taxon>Bacteria</taxon>
        <taxon>Pseudomonadati</taxon>
        <taxon>Pseudomonadota</taxon>
        <taxon>Alphaproteobacteria</taxon>
        <taxon>Hyphomicrobiales</taxon>
        <taxon>Rhizobiaceae</taxon>
        <taxon>Rhizobium/Agrobacterium group</taxon>
        <taxon>Rhizobium</taxon>
    </lineage>
</organism>
<dbReference type="GO" id="GO:0035556">
    <property type="term" value="P:intracellular signal transduction"/>
    <property type="evidence" value="ECO:0007669"/>
    <property type="project" value="InterPro"/>
</dbReference>
<name>A0A8G2J2M0_RHILV</name>
<evidence type="ECO:0000256" key="1">
    <source>
        <dbReference type="PROSITE-ProRule" id="PRU00339"/>
    </source>
</evidence>
<dbReference type="PROSITE" id="PS50005">
    <property type="entry name" value="TPR"/>
    <property type="match status" value="1"/>
</dbReference>
<proteinExistence type="predicted"/>
<sequence>MERRLAAILIADVVGYSRLSQIDEEGTRARFQADQNDVFEPAIERHHGRLVKTMGDGLLVEFQSVVDALRCAVEVQQLKATQSAASLPEHRLEFRIGINLGDIIVEGEDIQGDGVNIADRIQALAEPGGIAISGTTYDQVKSKIPVGFASLGEQRLKSITEPIRVYRILLDPTAAGKTLKTRRRLPRRRLVAGIAAAIVVLALAGAALWWQPWMPAKPPGPGERFAYPLPDRPSVAVLPFINVSGDSEHDHLAEGLTDDLITELSKVSGLFVIARHSVFAIQGSVGKIQDVATELGVQYVLEGTLQRAGPRLRINVKLIDAVSGLSLWAERYDRQYADLFAVQDDVIGKIISALSVKLSARERDQLARIPTENLEAYDFYMRAEQEGFILRDVDTYRRTLSFYQKAIDLDPGFANAHAGIARVAVDVWRNDYNYLWSAAVARKIAYDAAGQALKLDPNNARAHTVLALLQWVDGRETEAKNSANMAVAMEPNDAEAAANLALILVHTGSSGQAITEMEKALRLDPSPASSFQLLAGIVFYTAGDDQRAISLIEPTLDSLPKVEPAREYLAAAYADQGNETKAAAETAKLLALFPESNLTYYGYLYDYWRDGDLQRHLAALRKAGIPEWPFGFTGSQADRLGEADLRNLVDGKSWTGKHKNGTDFTQYFDRAGNTAYRSANTNITGIVEVRGDSLCEKFEGYFLDRMVCGYVYRNTSGEQRDRPYVHVTPRALTFFSPTP</sequence>
<dbReference type="AlphaFoldDB" id="A0A8G2J2M0"/>
<dbReference type="InterPro" id="IPR019734">
    <property type="entry name" value="TPR_rpt"/>
</dbReference>
<dbReference type="SMART" id="SM00028">
    <property type="entry name" value="TPR"/>
    <property type="match status" value="4"/>
</dbReference>
<evidence type="ECO:0000313" key="4">
    <source>
        <dbReference type="EMBL" id="TBX97622.1"/>
    </source>
</evidence>
<dbReference type="InterPro" id="IPR029787">
    <property type="entry name" value="Nucleotide_cyclase"/>
</dbReference>
<feature type="domain" description="Guanylate cyclase" evidence="3">
    <location>
        <begin position="7"/>
        <end position="122"/>
    </location>
</feature>
<dbReference type="CDD" id="cd07302">
    <property type="entry name" value="CHD"/>
    <property type="match status" value="1"/>
</dbReference>
<accession>A0A8G2J2M0</accession>
<feature type="transmembrane region" description="Helical" evidence="2">
    <location>
        <begin position="190"/>
        <end position="210"/>
    </location>
</feature>
<dbReference type="Gene3D" id="1.25.40.10">
    <property type="entry name" value="Tetratricopeptide repeat domain"/>
    <property type="match status" value="2"/>
</dbReference>
<reference evidence="4 5" key="1">
    <citation type="submission" date="2019-02" db="EMBL/GenBank/DDBJ databases">
        <title>The competitiveness to form nodules shapes the capacities of Rhizobium leguminosarum sv viciae communities to promote symbiosis with specific hosts.</title>
        <authorList>
            <person name="Boivin S."/>
            <person name="Lepetit M."/>
        </authorList>
    </citation>
    <scope>NUCLEOTIDE SEQUENCE [LARGE SCALE GENOMIC DNA]</scope>
    <source>
        <strain evidence="4 5">SPF4F3</strain>
    </source>
</reference>
<dbReference type="InterPro" id="IPR050697">
    <property type="entry name" value="Adenylyl/Guanylyl_Cyclase_3/4"/>
</dbReference>
<keyword evidence="2" id="KW-1133">Transmembrane helix</keyword>
<dbReference type="PANTHER" id="PTHR43081:SF19">
    <property type="entry name" value="PH-SENSITIVE ADENYLATE CYCLASE RV1264"/>
    <property type="match status" value="1"/>
</dbReference>
<dbReference type="Gene3D" id="3.40.50.10610">
    <property type="entry name" value="ABC-type transport auxiliary lipoprotein component"/>
    <property type="match status" value="1"/>
</dbReference>
<comment type="caution">
    <text evidence="4">The sequence shown here is derived from an EMBL/GenBank/DDBJ whole genome shotgun (WGS) entry which is preliminary data.</text>
</comment>
<dbReference type="PROSITE" id="PS50125">
    <property type="entry name" value="GUANYLATE_CYCLASE_2"/>
    <property type="match status" value="1"/>
</dbReference>
<dbReference type="InterPro" id="IPR011990">
    <property type="entry name" value="TPR-like_helical_dom_sf"/>
</dbReference>
<dbReference type="InterPro" id="IPR001054">
    <property type="entry name" value="A/G_cyclase"/>
</dbReference>
<dbReference type="RefSeq" id="WP_130793124.1">
    <property type="nucleotide sequence ID" value="NZ_SJLU01000001.1"/>
</dbReference>
<dbReference type="Pfam" id="PF13181">
    <property type="entry name" value="TPR_8"/>
    <property type="match status" value="1"/>
</dbReference>
<dbReference type="Pfam" id="PF00211">
    <property type="entry name" value="Guanylate_cyc"/>
    <property type="match status" value="1"/>
</dbReference>
<keyword evidence="2" id="KW-0812">Transmembrane</keyword>
<dbReference type="EMBL" id="SJLU01000001">
    <property type="protein sequence ID" value="TBX97622.1"/>
    <property type="molecule type" value="Genomic_DNA"/>
</dbReference>
<dbReference type="GO" id="GO:0004016">
    <property type="term" value="F:adenylate cyclase activity"/>
    <property type="evidence" value="ECO:0007669"/>
    <property type="project" value="UniProtKB-ARBA"/>
</dbReference>
<dbReference type="Proteomes" id="UP000291866">
    <property type="component" value="Unassembled WGS sequence"/>
</dbReference>
<evidence type="ECO:0000259" key="3">
    <source>
        <dbReference type="PROSITE" id="PS50125"/>
    </source>
</evidence>
<keyword evidence="2" id="KW-0472">Membrane</keyword>